<dbReference type="Pfam" id="PF02667">
    <property type="entry name" value="SCFA_trans"/>
    <property type="match status" value="1"/>
</dbReference>
<protein>
    <submittedName>
        <fullName evidence="2">Short-chain fatty acid transporter</fullName>
    </submittedName>
</protein>
<keyword evidence="1" id="KW-0812">Transmembrane</keyword>
<feature type="transmembrane region" description="Helical" evidence="1">
    <location>
        <begin position="439"/>
        <end position="461"/>
    </location>
</feature>
<sequence>MNQQENTTTFEFLKNWGDGLTRWSERWIPDALVIVWILTFIAFVLAFLFGNAGPKQAIIAWGKGFWVLLEFGMQMCLIMMTGYILACSPPIRRILDALSSVPNPDKPWQAIMAMSLFSMISAWLNWGLSLIASAMFALFLIRRNPNTDYRLLVAAAYLGLGCTWHSGLSGSAPLLVNTPNNFLIQGKYLETTIPTTETIFSGFNLILALIVVVVVTALMCLMHPTKEKTYQVKPELLDQLKLYEPPLKPTGKMAISDWLNWWPGFNIIVGVGGLLWLVWEIAQKGFAASINLNNINFFFLMLGVLFHWRPWTFLKAAEDAGKAVWGVIIQFPFYAGIFGLFKFTALGGAIAKAFVTISTPSTFLLILYWYSGLENYLVPSGGSKWAITAPFIIPAAKELGVSIPKTVLTYAWGDMMTDMIQPFWAIAMLAVAKLEFREIMGWLMLVFFVFFVITSIAFLIYPMI</sequence>
<feature type="transmembrane region" description="Helical" evidence="1">
    <location>
        <begin position="323"/>
        <end position="341"/>
    </location>
</feature>
<feature type="transmembrane region" description="Helical" evidence="1">
    <location>
        <begin position="291"/>
        <end position="311"/>
    </location>
</feature>
<feature type="transmembrane region" description="Helical" evidence="1">
    <location>
        <begin position="203"/>
        <end position="224"/>
    </location>
</feature>
<feature type="transmembrane region" description="Helical" evidence="1">
    <location>
        <begin position="111"/>
        <end position="141"/>
    </location>
</feature>
<reference evidence="2" key="1">
    <citation type="journal article" date="2020" name="mSystems">
        <title>Genome- and Community-Level Interaction Insights into Carbon Utilization and Element Cycling Functions of Hydrothermarchaeota in Hydrothermal Sediment.</title>
        <authorList>
            <person name="Zhou Z."/>
            <person name="Liu Y."/>
            <person name="Xu W."/>
            <person name="Pan J."/>
            <person name="Luo Z.H."/>
            <person name="Li M."/>
        </authorList>
    </citation>
    <scope>NUCLEOTIDE SEQUENCE [LARGE SCALE GENOMIC DNA]</scope>
    <source>
        <strain evidence="2">SpSt-769</strain>
    </source>
</reference>
<dbReference type="AlphaFoldDB" id="A0A7C4ASP8"/>
<feature type="transmembrane region" description="Helical" evidence="1">
    <location>
        <begin position="261"/>
        <end position="279"/>
    </location>
</feature>
<feature type="transmembrane region" description="Helical" evidence="1">
    <location>
        <begin position="353"/>
        <end position="371"/>
    </location>
</feature>
<evidence type="ECO:0000256" key="1">
    <source>
        <dbReference type="SAM" id="Phobius"/>
    </source>
</evidence>
<dbReference type="InterPro" id="IPR006160">
    <property type="entry name" value="SCFA_transpt_AtoE"/>
</dbReference>
<name>A0A7C4ASP8_9BACT</name>
<keyword evidence="1" id="KW-0472">Membrane</keyword>
<organism evidence="2">
    <name type="scientific">Desulfomonile tiedjei</name>
    <dbReference type="NCBI Taxonomy" id="2358"/>
    <lineage>
        <taxon>Bacteria</taxon>
        <taxon>Pseudomonadati</taxon>
        <taxon>Thermodesulfobacteriota</taxon>
        <taxon>Desulfomonilia</taxon>
        <taxon>Desulfomonilales</taxon>
        <taxon>Desulfomonilaceae</taxon>
        <taxon>Desulfomonile</taxon>
    </lineage>
</organism>
<comment type="caution">
    <text evidence="2">The sequence shown here is derived from an EMBL/GenBank/DDBJ whole genome shotgun (WGS) entry which is preliminary data.</text>
</comment>
<accession>A0A7C4ASP8</accession>
<proteinExistence type="predicted"/>
<gene>
    <name evidence="2" type="ORF">ENV54_09325</name>
</gene>
<feature type="transmembrane region" description="Helical" evidence="1">
    <location>
        <begin position="31"/>
        <end position="53"/>
    </location>
</feature>
<dbReference type="EMBL" id="DTGT01000296">
    <property type="protein sequence ID" value="HGH61484.1"/>
    <property type="molecule type" value="Genomic_DNA"/>
</dbReference>
<evidence type="ECO:0000313" key="2">
    <source>
        <dbReference type="EMBL" id="HGH61484.1"/>
    </source>
</evidence>
<dbReference type="PANTHER" id="PTHR41983:SF2">
    <property type="entry name" value="SHORT-CHAIN FATTY ACID TRANSPORTER-RELATED"/>
    <property type="match status" value="1"/>
</dbReference>
<feature type="transmembrane region" description="Helical" evidence="1">
    <location>
        <begin position="65"/>
        <end position="91"/>
    </location>
</feature>
<keyword evidence="1" id="KW-1133">Transmembrane helix</keyword>
<dbReference type="GO" id="GO:0005886">
    <property type="term" value="C:plasma membrane"/>
    <property type="evidence" value="ECO:0007669"/>
    <property type="project" value="TreeGrafter"/>
</dbReference>
<dbReference type="PANTHER" id="PTHR41983">
    <property type="entry name" value="SHORT-CHAIN FATTY ACID TRANSPORTER-RELATED"/>
    <property type="match status" value="1"/>
</dbReference>